<keyword evidence="9" id="KW-1185">Reference proteome</keyword>
<dbReference type="OrthoDB" id="124855at2759"/>
<dbReference type="PROSITE" id="PS51640">
    <property type="entry name" value="MRG"/>
    <property type="match status" value="1"/>
</dbReference>
<dbReference type="InterPro" id="IPR026541">
    <property type="entry name" value="MRG_dom"/>
</dbReference>
<evidence type="ECO:0000259" key="7">
    <source>
        <dbReference type="Pfam" id="PF05712"/>
    </source>
</evidence>
<organism evidence="8 9">
    <name type="scientific">Caenorhabditis nigoni</name>
    <dbReference type="NCBI Taxonomy" id="1611254"/>
    <lineage>
        <taxon>Eukaryota</taxon>
        <taxon>Metazoa</taxon>
        <taxon>Ecdysozoa</taxon>
        <taxon>Nematoda</taxon>
        <taxon>Chromadorea</taxon>
        <taxon>Rhabditida</taxon>
        <taxon>Rhabditina</taxon>
        <taxon>Rhabditomorpha</taxon>
        <taxon>Rhabditoidea</taxon>
        <taxon>Rhabditidae</taxon>
        <taxon>Peloderinae</taxon>
        <taxon>Caenorhabditis</taxon>
    </lineage>
</organism>
<evidence type="ECO:0000313" key="9">
    <source>
        <dbReference type="Proteomes" id="UP000230233"/>
    </source>
</evidence>
<evidence type="ECO:0000256" key="5">
    <source>
        <dbReference type="ARBA" id="ARBA00023242"/>
    </source>
</evidence>
<dbReference type="GO" id="GO:0006355">
    <property type="term" value="P:regulation of DNA-templated transcription"/>
    <property type="evidence" value="ECO:0007669"/>
    <property type="project" value="InterPro"/>
</dbReference>
<sequence>MREAAIFRMMSKPMFAVDEKFVAFYDGSKPREASVFGFKEVGGRLHYQIRFTGFSSFYDDTIPVGEESGKMIKGTMKDFKRSQKEAVQAAKSRQSTEGPSTSAGSLAGLLEPIPIVGFNWPPLLKKVIALDHHRIHQHFEHQLPCRFTVDKIMEEYLEHFATLPEVTDDGPTNTVLIKKNLAMVKRMFNAVLRNFLLYKPERFGYNDLLKENAEENKVEYQCVSQLPNLPASELFGLAHLLRLFANFPQQLKNLKLNNAVINHTIESLQGFMDFLEENREKYWQEDCGYVTLPSYIRRQLSANGM</sequence>
<dbReference type="InterPro" id="IPR016197">
    <property type="entry name" value="Chromo-like_dom_sf"/>
</dbReference>
<evidence type="ECO:0000256" key="2">
    <source>
        <dbReference type="ARBA" id="ARBA00022853"/>
    </source>
</evidence>
<dbReference type="PANTHER" id="PTHR10880">
    <property type="entry name" value="MORTALITY FACTOR 4-LIKE PROTEIN"/>
    <property type="match status" value="1"/>
</dbReference>
<dbReference type="InterPro" id="IPR008676">
    <property type="entry name" value="MRG"/>
</dbReference>
<dbReference type="EMBL" id="PDUG01000006">
    <property type="protein sequence ID" value="PIC21073.1"/>
    <property type="molecule type" value="Genomic_DNA"/>
</dbReference>
<dbReference type="InterPro" id="IPR038217">
    <property type="entry name" value="MRG_C_sf"/>
</dbReference>
<dbReference type="GO" id="GO:0005634">
    <property type="term" value="C:nucleus"/>
    <property type="evidence" value="ECO:0007669"/>
    <property type="project" value="UniProtKB-SubCell"/>
</dbReference>
<dbReference type="Pfam" id="PF05712">
    <property type="entry name" value="MRG"/>
    <property type="match status" value="1"/>
</dbReference>
<keyword evidence="3" id="KW-0805">Transcription regulation</keyword>
<comment type="caution">
    <text evidence="8">The sequence shown here is derived from an EMBL/GenBank/DDBJ whole genome shotgun (WGS) entry which is preliminary data.</text>
</comment>
<dbReference type="PANTHER" id="PTHR10880:SF48">
    <property type="entry name" value="MORTALITY FACTOR 4 LIKE 2"/>
    <property type="match status" value="1"/>
</dbReference>
<dbReference type="GO" id="GO:0035267">
    <property type="term" value="C:NuA4 histone acetyltransferase complex"/>
    <property type="evidence" value="ECO:0007669"/>
    <property type="project" value="TreeGrafter"/>
</dbReference>
<protein>
    <recommendedName>
        <fullName evidence="7">MRG domain-containing protein</fullName>
    </recommendedName>
</protein>
<accession>A0A2G5T1J9</accession>
<feature type="region of interest" description="Disordered" evidence="6">
    <location>
        <begin position="83"/>
        <end position="103"/>
    </location>
</feature>
<dbReference type="Proteomes" id="UP000230233">
    <property type="component" value="Chromosome X"/>
</dbReference>
<evidence type="ECO:0000256" key="3">
    <source>
        <dbReference type="ARBA" id="ARBA00023015"/>
    </source>
</evidence>
<dbReference type="Gene3D" id="2.30.30.140">
    <property type="match status" value="1"/>
</dbReference>
<keyword evidence="5" id="KW-0539">Nucleus</keyword>
<feature type="compositionally biased region" description="Polar residues" evidence="6">
    <location>
        <begin position="91"/>
        <end position="103"/>
    </location>
</feature>
<evidence type="ECO:0000313" key="8">
    <source>
        <dbReference type="EMBL" id="PIC21073.1"/>
    </source>
</evidence>
<dbReference type="SUPFAM" id="SSF54160">
    <property type="entry name" value="Chromo domain-like"/>
    <property type="match status" value="1"/>
</dbReference>
<keyword evidence="2" id="KW-0156">Chromatin regulator</keyword>
<proteinExistence type="predicted"/>
<gene>
    <name evidence="8" type="primary">Cnig_chr_X.g26045</name>
    <name evidence="8" type="ORF">B9Z55_026045</name>
</gene>
<evidence type="ECO:0000256" key="4">
    <source>
        <dbReference type="ARBA" id="ARBA00023163"/>
    </source>
</evidence>
<name>A0A2G5T1J9_9PELO</name>
<comment type="subcellular location">
    <subcellularLocation>
        <location evidence="1">Nucleus</location>
    </subcellularLocation>
</comment>
<dbReference type="Gene3D" id="1.10.274.30">
    <property type="entry name" value="MRG domain"/>
    <property type="match status" value="1"/>
</dbReference>
<evidence type="ECO:0000256" key="6">
    <source>
        <dbReference type="SAM" id="MobiDB-lite"/>
    </source>
</evidence>
<dbReference type="GO" id="GO:0006325">
    <property type="term" value="P:chromatin organization"/>
    <property type="evidence" value="ECO:0007669"/>
    <property type="project" value="UniProtKB-KW"/>
</dbReference>
<evidence type="ECO:0000256" key="1">
    <source>
        <dbReference type="ARBA" id="ARBA00004123"/>
    </source>
</evidence>
<dbReference type="AlphaFoldDB" id="A0A2G5T1J9"/>
<reference evidence="9" key="1">
    <citation type="submission" date="2017-10" db="EMBL/GenBank/DDBJ databases">
        <title>Rapid genome shrinkage in a self-fertile nematode reveals novel sperm competition proteins.</title>
        <authorList>
            <person name="Yin D."/>
            <person name="Schwarz E.M."/>
            <person name="Thomas C.G."/>
            <person name="Felde R.L."/>
            <person name="Korf I.F."/>
            <person name="Cutter A.D."/>
            <person name="Schartner C.M."/>
            <person name="Ralston E.J."/>
            <person name="Meyer B.J."/>
            <person name="Haag E.S."/>
        </authorList>
    </citation>
    <scope>NUCLEOTIDE SEQUENCE [LARGE SCALE GENOMIC DNA]</scope>
    <source>
        <strain evidence="9">JU1422</strain>
    </source>
</reference>
<feature type="domain" description="MRG" evidence="7">
    <location>
        <begin position="118"/>
        <end position="285"/>
    </location>
</feature>
<dbReference type="STRING" id="1611254.A0A2G5T1J9"/>
<keyword evidence="4" id="KW-0804">Transcription</keyword>